<evidence type="ECO:0000313" key="2">
    <source>
        <dbReference type="Proteomes" id="UP001139193"/>
    </source>
</evidence>
<keyword evidence="2" id="KW-1185">Reference proteome</keyword>
<evidence type="ECO:0000313" key="1">
    <source>
        <dbReference type="EMBL" id="MCI1186969.1"/>
    </source>
</evidence>
<name>A0A9X2AHU7_9BACT</name>
<dbReference type="EMBL" id="JALBGC010000002">
    <property type="protein sequence ID" value="MCI1186969.1"/>
    <property type="molecule type" value="Genomic_DNA"/>
</dbReference>
<organism evidence="1 2">
    <name type="scientific">Hymenobacter cyanobacteriorum</name>
    <dbReference type="NCBI Taxonomy" id="2926463"/>
    <lineage>
        <taxon>Bacteria</taxon>
        <taxon>Pseudomonadati</taxon>
        <taxon>Bacteroidota</taxon>
        <taxon>Cytophagia</taxon>
        <taxon>Cytophagales</taxon>
        <taxon>Hymenobacteraceae</taxon>
        <taxon>Hymenobacter</taxon>
    </lineage>
</organism>
<comment type="caution">
    <text evidence="1">The sequence shown here is derived from an EMBL/GenBank/DDBJ whole genome shotgun (WGS) entry which is preliminary data.</text>
</comment>
<gene>
    <name evidence="1" type="ORF">MON38_06025</name>
</gene>
<accession>A0A9X2AHU7</accession>
<evidence type="ECO:0008006" key="3">
    <source>
        <dbReference type="Google" id="ProtNLM"/>
    </source>
</evidence>
<sequence>MNFPSPSHPLSFAGLPIYFQNAVGRLLEHPAGYIVFQYHAGKRALADFQALLTHTGQLLRRRGWQRILADQRLMTPFTEAETAWVTSFWLDPANQPPGGLHAAVMLADDVFARLATNTMRETLQSAALTYRLFKDEATATAWLMQVG</sequence>
<dbReference type="Proteomes" id="UP001139193">
    <property type="component" value="Unassembled WGS sequence"/>
</dbReference>
<dbReference type="AlphaFoldDB" id="A0A9X2AHU7"/>
<dbReference type="RefSeq" id="WP_241935251.1">
    <property type="nucleotide sequence ID" value="NZ_JALBGC010000002.1"/>
</dbReference>
<proteinExistence type="predicted"/>
<reference evidence="1" key="1">
    <citation type="submission" date="2022-03" db="EMBL/GenBank/DDBJ databases">
        <title>Bacterial whole genome sequence for Hymenobacter sp. DH14.</title>
        <authorList>
            <person name="Le V."/>
        </authorList>
    </citation>
    <scope>NUCLEOTIDE SEQUENCE</scope>
    <source>
        <strain evidence="1">DH14</strain>
    </source>
</reference>
<protein>
    <recommendedName>
        <fullName evidence="3">STAS/SEC14 domain-containing protein</fullName>
    </recommendedName>
</protein>